<dbReference type="PANTHER" id="PTHR12191:SF37">
    <property type="entry name" value="ZINC TRANSPORTER FOI"/>
    <property type="match status" value="1"/>
</dbReference>
<protein>
    <recommendedName>
        <fullName evidence="9">Zinc transporter ZIP14</fullName>
    </recommendedName>
</protein>
<keyword evidence="3 6" id="KW-0812">Transmembrane</keyword>
<accession>A0A913YAP0</accession>
<name>A0A913YAP0_EXADI</name>
<reference evidence="7" key="1">
    <citation type="submission" date="2022-11" db="UniProtKB">
        <authorList>
            <consortium name="EnsemblMetazoa"/>
        </authorList>
    </citation>
    <scope>IDENTIFICATION</scope>
</reference>
<dbReference type="KEGG" id="epa:110254188"/>
<evidence type="ECO:0000256" key="2">
    <source>
        <dbReference type="ARBA" id="ARBA00006939"/>
    </source>
</evidence>
<proteinExistence type="inferred from homology"/>
<dbReference type="RefSeq" id="XP_020916815.1">
    <property type="nucleotide sequence ID" value="XM_021061156.2"/>
</dbReference>
<dbReference type="GO" id="GO:0005886">
    <property type="term" value="C:plasma membrane"/>
    <property type="evidence" value="ECO:0007669"/>
    <property type="project" value="TreeGrafter"/>
</dbReference>
<dbReference type="OrthoDB" id="200954at2759"/>
<comment type="similarity">
    <text evidence="2">Belongs to the ZIP transporter (TC 2.A.5) family.</text>
</comment>
<dbReference type="PANTHER" id="PTHR12191">
    <property type="entry name" value="SOLUTE CARRIER FAMILY 39"/>
    <property type="match status" value="1"/>
</dbReference>
<dbReference type="GO" id="GO:0071578">
    <property type="term" value="P:zinc ion import across plasma membrane"/>
    <property type="evidence" value="ECO:0007669"/>
    <property type="project" value="TreeGrafter"/>
</dbReference>
<dbReference type="GeneID" id="110254188"/>
<evidence type="ECO:0008006" key="9">
    <source>
        <dbReference type="Google" id="ProtNLM"/>
    </source>
</evidence>
<keyword evidence="8" id="KW-1185">Reference proteome</keyword>
<organism evidence="7 8">
    <name type="scientific">Exaiptasia diaphana</name>
    <name type="common">Tropical sea anemone</name>
    <name type="synonym">Aiptasia pulchella</name>
    <dbReference type="NCBI Taxonomy" id="2652724"/>
    <lineage>
        <taxon>Eukaryota</taxon>
        <taxon>Metazoa</taxon>
        <taxon>Cnidaria</taxon>
        <taxon>Anthozoa</taxon>
        <taxon>Hexacorallia</taxon>
        <taxon>Actiniaria</taxon>
        <taxon>Aiptasiidae</taxon>
        <taxon>Exaiptasia</taxon>
    </lineage>
</organism>
<dbReference type="AlphaFoldDB" id="A0A913YAP0"/>
<dbReference type="EnsemblMetazoa" id="XM_021061156.2">
    <property type="protein sequence ID" value="XP_020916815.1"/>
    <property type="gene ID" value="LOC110254188"/>
</dbReference>
<dbReference type="Proteomes" id="UP000887567">
    <property type="component" value="Unplaced"/>
</dbReference>
<dbReference type="GO" id="GO:0030003">
    <property type="term" value="P:intracellular monoatomic cation homeostasis"/>
    <property type="evidence" value="ECO:0007669"/>
    <property type="project" value="TreeGrafter"/>
</dbReference>
<dbReference type="GO" id="GO:0140410">
    <property type="term" value="F:monoatomic cation:bicarbonate symporter activity"/>
    <property type="evidence" value="ECO:0007669"/>
    <property type="project" value="TreeGrafter"/>
</dbReference>
<evidence type="ECO:0000313" key="8">
    <source>
        <dbReference type="Proteomes" id="UP000887567"/>
    </source>
</evidence>
<evidence type="ECO:0000256" key="6">
    <source>
        <dbReference type="SAM" id="Phobius"/>
    </source>
</evidence>
<dbReference type="Pfam" id="PF02535">
    <property type="entry name" value="Zip"/>
    <property type="match status" value="1"/>
</dbReference>
<feature type="transmembrane region" description="Helical" evidence="6">
    <location>
        <begin position="442"/>
        <end position="464"/>
    </location>
</feature>
<dbReference type="InterPro" id="IPR050799">
    <property type="entry name" value="ZIP_Transporter"/>
</dbReference>
<dbReference type="InterPro" id="IPR003689">
    <property type="entry name" value="ZIP"/>
</dbReference>
<evidence type="ECO:0000256" key="1">
    <source>
        <dbReference type="ARBA" id="ARBA00004141"/>
    </source>
</evidence>
<keyword evidence="4 6" id="KW-1133">Transmembrane helix</keyword>
<evidence type="ECO:0000313" key="7">
    <source>
        <dbReference type="EnsemblMetazoa" id="XP_020916815.1"/>
    </source>
</evidence>
<evidence type="ECO:0000256" key="4">
    <source>
        <dbReference type="ARBA" id="ARBA00022989"/>
    </source>
</evidence>
<dbReference type="GO" id="GO:0005385">
    <property type="term" value="F:zinc ion transmembrane transporter activity"/>
    <property type="evidence" value="ECO:0007669"/>
    <property type="project" value="TreeGrafter"/>
</dbReference>
<feature type="transmembrane region" description="Helical" evidence="6">
    <location>
        <begin position="240"/>
        <end position="259"/>
    </location>
</feature>
<sequence length="536" mass="58281">MFDVKTRVRVHGFIQSVSKFSSKTAFWPEEINTMFWTFSLCLVLNICTLNANIVPHHISHHGIRSADGLSAGDFADQLFKKYGNNAGKISLDKFGNLLKNLGIGENVTKNIGSVENNCFTGSSLLRIFSLNATGIDKASFQTVCPAIVQQIDSTACKDDENKDPVETKESKMKAWGYGFLSVGIISAASLLGAFVVPFMSHTFYKKLLLFMVSLAVGVLGGSGIFHLLPNTFGLADSSDVSFLYKSAVVVGGIYFFFLLEYTMKLYIRHKEGIVSEGNGHGHSHGLKSMQNGKSEIPGQGIAVAQLELYKYKGDPKHDHTSGGLIIDSKLNRKPDANVISGVCSQTTTFSNSVSEESITIKEPNKEEHNKEKQHIAPVAWMIVIGDAVHNFIDGLAIGAAYSTSVYSGLSTALAIFCEELPHELGDFAVLLNGGMTYKQAMCFNFFSACSCFLGLVIGLLLGYSTSAVKWIYALAGGMFLYISLVDMLQEATEMSFKEGAGSLGKSIKMFALQGFGMLFGFAVMFILAMYQNNISI</sequence>
<comment type="subcellular location">
    <subcellularLocation>
        <location evidence="1">Membrane</location>
        <topology evidence="1">Multi-pass membrane protein</topology>
    </subcellularLocation>
</comment>
<keyword evidence="5 6" id="KW-0472">Membrane</keyword>
<feature type="transmembrane region" description="Helical" evidence="6">
    <location>
        <begin position="174"/>
        <end position="195"/>
    </location>
</feature>
<feature type="transmembrane region" description="Helical" evidence="6">
    <location>
        <begin position="509"/>
        <end position="530"/>
    </location>
</feature>
<feature type="transmembrane region" description="Helical" evidence="6">
    <location>
        <begin position="207"/>
        <end position="228"/>
    </location>
</feature>
<feature type="transmembrane region" description="Helical" evidence="6">
    <location>
        <begin position="470"/>
        <end position="488"/>
    </location>
</feature>
<evidence type="ECO:0000256" key="5">
    <source>
        <dbReference type="ARBA" id="ARBA00023136"/>
    </source>
</evidence>
<evidence type="ECO:0000256" key="3">
    <source>
        <dbReference type="ARBA" id="ARBA00022692"/>
    </source>
</evidence>